<dbReference type="AlphaFoldDB" id="A0A1C6S9Q8"/>
<dbReference type="GO" id="GO:0004372">
    <property type="term" value="F:glycine hydroxymethyltransferase activity"/>
    <property type="evidence" value="ECO:0007669"/>
    <property type="project" value="TreeGrafter"/>
</dbReference>
<evidence type="ECO:0000259" key="4">
    <source>
        <dbReference type="Pfam" id="PF00464"/>
    </source>
</evidence>
<evidence type="ECO:0000256" key="3">
    <source>
        <dbReference type="ARBA" id="ARBA00022898"/>
    </source>
</evidence>
<dbReference type="InterPro" id="IPR015421">
    <property type="entry name" value="PyrdxlP-dep_Trfase_major"/>
</dbReference>
<name>A0A1C6S9Q8_9ACTN</name>
<gene>
    <name evidence="5" type="ORF">GA0074692_2105</name>
</gene>
<comment type="similarity">
    <text evidence="2">Belongs to the SHMT family.</text>
</comment>
<dbReference type="RefSeq" id="WP_091642467.1">
    <property type="nucleotide sequence ID" value="NZ_FMHW01000002.1"/>
</dbReference>
<dbReference type="Pfam" id="PF00464">
    <property type="entry name" value="SHMT"/>
    <property type="match status" value="1"/>
</dbReference>
<dbReference type="EMBL" id="FMHW01000002">
    <property type="protein sequence ID" value="SCL26210.1"/>
    <property type="molecule type" value="Genomic_DNA"/>
</dbReference>
<dbReference type="GO" id="GO:0032259">
    <property type="term" value="P:methylation"/>
    <property type="evidence" value="ECO:0007669"/>
    <property type="project" value="UniProtKB-KW"/>
</dbReference>
<dbReference type="GO" id="GO:0019264">
    <property type="term" value="P:glycine biosynthetic process from serine"/>
    <property type="evidence" value="ECO:0007669"/>
    <property type="project" value="TreeGrafter"/>
</dbReference>
<proteinExistence type="inferred from homology"/>
<evidence type="ECO:0000313" key="6">
    <source>
        <dbReference type="Proteomes" id="UP000198959"/>
    </source>
</evidence>
<reference evidence="6" key="1">
    <citation type="submission" date="2016-06" db="EMBL/GenBank/DDBJ databases">
        <authorList>
            <person name="Varghese N."/>
            <person name="Submissions Spin"/>
        </authorList>
    </citation>
    <scope>NUCLEOTIDE SEQUENCE [LARGE SCALE GENOMIC DNA]</scope>
    <source>
        <strain evidence="6">DSM 43817</strain>
    </source>
</reference>
<dbReference type="InterPro" id="IPR015424">
    <property type="entry name" value="PyrdxlP-dep_Trfase"/>
</dbReference>
<dbReference type="Gene3D" id="3.90.1150.10">
    <property type="entry name" value="Aspartate Aminotransferase, domain 1"/>
    <property type="match status" value="1"/>
</dbReference>
<dbReference type="InterPro" id="IPR049943">
    <property type="entry name" value="Ser_HO-MeTrfase-like"/>
</dbReference>
<protein>
    <submittedName>
        <fullName evidence="5">Glycine hydroxymethyltransferase</fullName>
    </submittedName>
</protein>
<dbReference type="OrthoDB" id="9803871at2"/>
<keyword evidence="5" id="KW-0489">Methyltransferase</keyword>
<dbReference type="PANTHER" id="PTHR11680:SF35">
    <property type="entry name" value="SERINE HYDROXYMETHYLTRANSFERASE 1"/>
    <property type="match status" value="1"/>
</dbReference>
<keyword evidence="5" id="KW-0808">Transferase</keyword>
<dbReference type="InterPro" id="IPR039429">
    <property type="entry name" value="SHMT-like_dom"/>
</dbReference>
<dbReference type="GO" id="GO:0005737">
    <property type="term" value="C:cytoplasm"/>
    <property type="evidence" value="ECO:0007669"/>
    <property type="project" value="TreeGrafter"/>
</dbReference>
<accession>A0A1C6S9Q8</accession>
<dbReference type="GO" id="GO:0030170">
    <property type="term" value="F:pyridoxal phosphate binding"/>
    <property type="evidence" value="ECO:0007669"/>
    <property type="project" value="TreeGrafter"/>
</dbReference>
<dbReference type="GO" id="GO:0008168">
    <property type="term" value="F:methyltransferase activity"/>
    <property type="evidence" value="ECO:0007669"/>
    <property type="project" value="UniProtKB-KW"/>
</dbReference>
<keyword evidence="6" id="KW-1185">Reference proteome</keyword>
<dbReference type="Proteomes" id="UP000198959">
    <property type="component" value="Unassembled WGS sequence"/>
</dbReference>
<evidence type="ECO:0000313" key="5">
    <source>
        <dbReference type="EMBL" id="SCL26210.1"/>
    </source>
</evidence>
<organism evidence="5 6">
    <name type="scientific">Micromonospora pallida</name>
    <dbReference type="NCBI Taxonomy" id="145854"/>
    <lineage>
        <taxon>Bacteria</taxon>
        <taxon>Bacillati</taxon>
        <taxon>Actinomycetota</taxon>
        <taxon>Actinomycetes</taxon>
        <taxon>Micromonosporales</taxon>
        <taxon>Micromonosporaceae</taxon>
        <taxon>Micromonospora</taxon>
    </lineage>
</organism>
<dbReference type="STRING" id="145854.GA0074692_2105"/>
<dbReference type="SUPFAM" id="SSF53383">
    <property type="entry name" value="PLP-dependent transferases"/>
    <property type="match status" value="1"/>
</dbReference>
<dbReference type="PANTHER" id="PTHR11680">
    <property type="entry name" value="SERINE HYDROXYMETHYLTRANSFERASE"/>
    <property type="match status" value="1"/>
</dbReference>
<sequence>MTGSTMQGQQAVVDGHRLLGEIVDRLRSEDDASRRAVNLVPSENRISPLASVPLRSDFYNRYFFNARLAEEEWNFRGGQGVGDIEVRVGIPALARLAGGALVNVRPVSGMSAMFLILMALGGELGDTVVSIDPASGGHYATASVIGRLGRRPVTVGQRGGRVDVERLRAVLREHRPVLVYLDLQNSLAEIDVAEVVQTVREVSPRTRVHADVSHTLGLVLGGAHRNPLDLGADTMGGSTHKTFPGPHKGVLFTRDPELADLIARTQFETISSHHFAETLSLCLAAAEFELFGAAYAAQVIDNARVFGAELLTAGFEVVVGTDDITDCHQVWVDTGPEVDPMRFAAGLAEAGVRVNVIPDLPGFDGRPALRLGSAELTFEGARAESMSELVQIFDLVRRGRVDEAGARRMALRDNLGEPFHLRHYHPDGHDHLDGHGR</sequence>
<keyword evidence="3" id="KW-0663">Pyridoxal phosphate</keyword>
<evidence type="ECO:0000256" key="1">
    <source>
        <dbReference type="ARBA" id="ARBA00001933"/>
    </source>
</evidence>
<comment type="cofactor">
    <cofactor evidence="1">
        <name>pyridoxal 5'-phosphate</name>
        <dbReference type="ChEBI" id="CHEBI:597326"/>
    </cofactor>
</comment>
<dbReference type="InterPro" id="IPR015422">
    <property type="entry name" value="PyrdxlP-dep_Trfase_small"/>
</dbReference>
<feature type="domain" description="Serine hydroxymethyltransferase-like" evidence="4">
    <location>
        <begin position="21"/>
        <end position="391"/>
    </location>
</feature>
<evidence type="ECO:0000256" key="2">
    <source>
        <dbReference type="ARBA" id="ARBA00006376"/>
    </source>
</evidence>
<dbReference type="Gene3D" id="3.40.640.10">
    <property type="entry name" value="Type I PLP-dependent aspartate aminotransferase-like (Major domain)"/>
    <property type="match status" value="1"/>
</dbReference>
<dbReference type="GO" id="GO:0046653">
    <property type="term" value="P:tetrahydrofolate metabolic process"/>
    <property type="evidence" value="ECO:0007669"/>
    <property type="project" value="TreeGrafter"/>
</dbReference>